<reference evidence="2 3" key="1">
    <citation type="submission" date="2016-10" db="EMBL/GenBank/DDBJ databases">
        <title>Arsenicibacter rosenii gen. nov., sp. nov., an efficient arsenic-methylating bacterium isolated from an arsenic-contaminated paddy soil.</title>
        <authorList>
            <person name="Huang K."/>
        </authorList>
    </citation>
    <scope>NUCLEOTIDE SEQUENCE [LARGE SCALE GENOMIC DNA]</scope>
    <source>
        <strain evidence="2 3">SM-1</strain>
    </source>
</reference>
<proteinExistence type="predicted"/>
<keyword evidence="3" id="KW-1185">Reference proteome</keyword>
<name>A0A1S2V9W9_9BACT</name>
<dbReference type="RefSeq" id="WP_071506900.1">
    <property type="nucleotide sequence ID" value="NZ_MORL01000128.1"/>
</dbReference>
<protein>
    <recommendedName>
        <fullName evidence="4">Lipocalin-like domain-containing protein</fullName>
    </recommendedName>
</protein>
<feature type="signal peptide" evidence="1">
    <location>
        <begin position="1"/>
        <end position="23"/>
    </location>
</feature>
<evidence type="ECO:0008006" key="4">
    <source>
        <dbReference type="Google" id="ProtNLM"/>
    </source>
</evidence>
<accession>A0A1S2V9W9</accession>
<comment type="caution">
    <text evidence="2">The sequence shown here is derived from an EMBL/GenBank/DDBJ whole genome shotgun (WGS) entry which is preliminary data.</text>
</comment>
<dbReference type="EMBL" id="MORL01000128">
    <property type="protein sequence ID" value="OIN55472.1"/>
    <property type="molecule type" value="Genomic_DNA"/>
</dbReference>
<evidence type="ECO:0000313" key="2">
    <source>
        <dbReference type="EMBL" id="OIN55472.1"/>
    </source>
</evidence>
<dbReference type="Proteomes" id="UP000181790">
    <property type="component" value="Unassembled WGS sequence"/>
</dbReference>
<dbReference type="PROSITE" id="PS51257">
    <property type="entry name" value="PROKAR_LIPOPROTEIN"/>
    <property type="match status" value="1"/>
</dbReference>
<keyword evidence="1" id="KW-0732">Signal</keyword>
<feature type="chain" id="PRO_5010200583" description="Lipocalin-like domain-containing protein" evidence="1">
    <location>
        <begin position="24"/>
        <end position="177"/>
    </location>
</feature>
<dbReference type="AlphaFoldDB" id="A0A1S2V9W9"/>
<dbReference type="OrthoDB" id="952712at2"/>
<gene>
    <name evidence="2" type="ORF">BLX24_30250</name>
</gene>
<sequence length="177" mass="18839">MKKLLLYLSLILFGGGGAGCSKSADPQPDNFTSLTGRWEITSAEVYAQDAGPSQPRLLGQFGAGLAYIFYQDGSYDGCILPGSDWDNAGQSGQSGSWNCTTNKPGRWQLSVTKTQGTDIDDGKLTLTAPTSPFVLEKLYVGKASTGNTNVTVLIGETPVITDAQGGKSWAEYHFTKQ</sequence>
<evidence type="ECO:0000256" key="1">
    <source>
        <dbReference type="SAM" id="SignalP"/>
    </source>
</evidence>
<organism evidence="2 3">
    <name type="scientific">Arsenicibacter rosenii</name>
    <dbReference type="NCBI Taxonomy" id="1750698"/>
    <lineage>
        <taxon>Bacteria</taxon>
        <taxon>Pseudomonadati</taxon>
        <taxon>Bacteroidota</taxon>
        <taxon>Cytophagia</taxon>
        <taxon>Cytophagales</taxon>
        <taxon>Spirosomataceae</taxon>
        <taxon>Arsenicibacter</taxon>
    </lineage>
</organism>
<evidence type="ECO:0000313" key="3">
    <source>
        <dbReference type="Proteomes" id="UP000181790"/>
    </source>
</evidence>